<dbReference type="GO" id="GO:0046872">
    <property type="term" value="F:metal ion binding"/>
    <property type="evidence" value="ECO:0007669"/>
    <property type="project" value="UniProtKB-KW"/>
</dbReference>
<gene>
    <name evidence="7" type="ORF">HMPREF9695_00812</name>
</gene>
<keyword evidence="4" id="KW-0378">Hydrolase</keyword>
<dbReference type="PANTHER" id="PTHR42978:SF2">
    <property type="entry name" value="102 KBASES UNSTABLE REGION: FROM 1 TO 119443"/>
    <property type="match status" value="1"/>
</dbReference>
<dbReference type="eggNOG" id="COG0491">
    <property type="taxonomic scope" value="Bacteria"/>
</dbReference>
<comment type="similarity">
    <text evidence="2">Belongs to the metallo-beta-lactamase superfamily.</text>
</comment>
<dbReference type="CDD" id="cd07729">
    <property type="entry name" value="AHL_lactonase_MBL-fold"/>
    <property type="match status" value="1"/>
</dbReference>
<evidence type="ECO:0000256" key="1">
    <source>
        <dbReference type="ARBA" id="ARBA00001947"/>
    </source>
</evidence>
<comment type="cofactor">
    <cofactor evidence="1">
        <name>Zn(2+)</name>
        <dbReference type="ChEBI" id="CHEBI:29105"/>
    </cofactor>
</comment>
<dbReference type="SUPFAM" id="SSF56281">
    <property type="entry name" value="Metallo-hydrolase/oxidoreductase"/>
    <property type="match status" value="1"/>
</dbReference>
<dbReference type="SMART" id="SM00849">
    <property type="entry name" value="Lactamase_B"/>
    <property type="match status" value="1"/>
</dbReference>
<dbReference type="Gene3D" id="3.60.15.10">
    <property type="entry name" value="Ribonuclease Z/Hydroxyacylglutathione hydrolase-like"/>
    <property type="match status" value="1"/>
</dbReference>
<comment type="caution">
    <text evidence="7">The sequence shown here is derived from an EMBL/GenBank/DDBJ whole genome shotgun (WGS) entry which is preliminary data.</text>
</comment>
<feature type="domain" description="Metallo-beta-lactamase" evidence="6">
    <location>
        <begin position="31"/>
        <end position="237"/>
    </location>
</feature>
<dbReference type="EMBL" id="AGWX01000001">
    <property type="protein sequence ID" value="EKS41720.1"/>
    <property type="molecule type" value="Genomic_DNA"/>
</dbReference>
<evidence type="ECO:0000259" key="6">
    <source>
        <dbReference type="SMART" id="SM00849"/>
    </source>
</evidence>
<dbReference type="InterPro" id="IPR036866">
    <property type="entry name" value="RibonucZ/Hydroxyglut_hydro"/>
</dbReference>
<dbReference type="AlphaFoldDB" id="K8PQB7"/>
<protein>
    <recommendedName>
        <fullName evidence="6">Metallo-beta-lactamase domain-containing protein</fullName>
    </recommendedName>
</protein>
<organism evidence="7 8">
    <name type="scientific">Afipia broomeae ATCC 49717</name>
    <dbReference type="NCBI Taxonomy" id="883078"/>
    <lineage>
        <taxon>Bacteria</taxon>
        <taxon>Pseudomonadati</taxon>
        <taxon>Pseudomonadota</taxon>
        <taxon>Alphaproteobacteria</taxon>
        <taxon>Hyphomicrobiales</taxon>
        <taxon>Nitrobacteraceae</taxon>
        <taxon>Afipia</taxon>
    </lineage>
</organism>
<sequence length="253" mass="27469">MKMHVLSGGRLRMKKSTYFPDADRSEMIDLPVSCMLMRHVQGNVLFDTGCHPQVAENPEARLGGLAKFMTPIMPPGEHVLSGLKAVGLGPDDVDVVVCSHFHTDHCGCNEFFKKATIFVHALELEAAKAPDAISSGYLAIDWDHPIPMNVIAGQTDIFGDGKITLIPLPGHTPGTIGALVKLDRSGEFLLTSDAVSLRANLDNNTVPRNTKNAELFLKSFAEVRKIESGGATVICSHDSAQWDQLRKGPHAYD</sequence>
<keyword evidence="5" id="KW-0862">Zinc</keyword>
<dbReference type="InterPro" id="IPR001279">
    <property type="entry name" value="Metallo-B-lactamas"/>
</dbReference>
<dbReference type="Pfam" id="PF00753">
    <property type="entry name" value="Lactamase_B"/>
    <property type="match status" value="1"/>
</dbReference>
<name>K8PQB7_9BRAD</name>
<keyword evidence="3" id="KW-0479">Metal-binding</keyword>
<dbReference type="InterPro" id="IPR051013">
    <property type="entry name" value="MBL_superfamily_lactonases"/>
</dbReference>
<dbReference type="Proteomes" id="UP000001096">
    <property type="component" value="Unassembled WGS sequence"/>
</dbReference>
<dbReference type="GO" id="GO:0016787">
    <property type="term" value="F:hydrolase activity"/>
    <property type="evidence" value="ECO:0007669"/>
    <property type="project" value="UniProtKB-KW"/>
</dbReference>
<proteinExistence type="inferred from homology"/>
<dbReference type="PANTHER" id="PTHR42978">
    <property type="entry name" value="QUORUM-QUENCHING LACTONASE YTNP-RELATED-RELATED"/>
    <property type="match status" value="1"/>
</dbReference>
<reference evidence="7 8" key="1">
    <citation type="submission" date="2012-04" db="EMBL/GenBank/DDBJ databases">
        <title>The Genome Sequence of Afipia broomeae ATCC 49717.</title>
        <authorList>
            <consortium name="The Broad Institute Genome Sequencing Platform"/>
            <person name="Earl A."/>
            <person name="Ward D."/>
            <person name="Feldgarden M."/>
            <person name="Gevers D."/>
            <person name="Huys G."/>
            <person name="Walker B."/>
            <person name="Young S.K."/>
            <person name="Zeng Q."/>
            <person name="Gargeya S."/>
            <person name="Fitzgerald M."/>
            <person name="Haas B."/>
            <person name="Abouelleil A."/>
            <person name="Alvarado L."/>
            <person name="Arachchi H.M."/>
            <person name="Berlin A."/>
            <person name="Chapman S.B."/>
            <person name="Goldberg J."/>
            <person name="Griggs A."/>
            <person name="Gujja S."/>
            <person name="Hansen M."/>
            <person name="Howarth C."/>
            <person name="Imamovic A."/>
            <person name="Larimer J."/>
            <person name="McCowen C."/>
            <person name="Montmayeur A."/>
            <person name="Murphy C."/>
            <person name="Neiman D."/>
            <person name="Pearson M."/>
            <person name="Priest M."/>
            <person name="Roberts A."/>
            <person name="Saif S."/>
            <person name="Shea T."/>
            <person name="Sisk P."/>
            <person name="Sykes S."/>
            <person name="Wortman J."/>
            <person name="Nusbaum C."/>
            <person name="Birren B."/>
        </authorList>
    </citation>
    <scope>NUCLEOTIDE SEQUENCE [LARGE SCALE GENOMIC DNA]</scope>
    <source>
        <strain evidence="7 8">ATCC 49717</strain>
    </source>
</reference>
<evidence type="ECO:0000313" key="7">
    <source>
        <dbReference type="EMBL" id="EKS41720.1"/>
    </source>
</evidence>
<evidence type="ECO:0000256" key="4">
    <source>
        <dbReference type="ARBA" id="ARBA00022801"/>
    </source>
</evidence>
<dbReference type="RefSeq" id="WP_006019526.1">
    <property type="nucleotide sequence ID" value="NZ_KB375282.1"/>
</dbReference>
<evidence type="ECO:0000313" key="8">
    <source>
        <dbReference type="Proteomes" id="UP000001096"/>
    </source>
</evidence>
<keyword evidence="8" id="KW-1185">Reference proteome</keyword>
<accession>K8PQB7</accession>
<evidence type="ECO:0000256" key="5">
    <source>
        <dbReference type="ARBA" id="ARBA00022833"/>
    </source>
</evidence>
<dbReference type="HOGENOM" id="CLU_030571_3_2_5"/>
<evidence type="ECO:0000256" key="2">
    <source>
        <dbReference type="ARBA" id="ARBA00007749"/>
    </source>
</evidence>
<dbReference type="PATRIC" id="fig|883078.3.peg.837"/>
<evidence type="ECO:0000256" key="3">
    <source>
        <dbReference type="ARBA" id="ARBA00022723"/>
    </source>
</evidence>